<evidence type="ECO:0000313" key="3">
    <source>
        <dbReference type="Proteomes" id="UP001054252"/>
    </source>
</evidence>
<proteinExistence type="predicted"/>
<dbReference type="AlphaFoldDB" id="A0AAV5JP01"/>
<name>A0AAV5JP01_9ROSI</name>
<dbReference type="EMBL" id="BPVZ01000045">
    <property type="protein sequence ID" value="GKV16328.1"/>
    <property type="molecule type" value="Genomic_DNA"/>
</dbReference>
<reference evidence="2 3" key="1">
    <citation type="journal article" date="2021" name="Commun. Biol.">
        <title>The genome of Shorea leprosula (Dipterocarpaceae) highlights the ecological relevance of drought in aseasonal tropical rainforests.</title>
        <authorList>
            <person name="Ng K.K.S."/>
            <person name="Kobayashi M.J."/>
            <person name="Fawcett J.A."/>
            <person name="Hatakeyama M."/>
            <person name="Paape T."/>
            <person name="Ng C.H."/>
            <person name="Ang C.C."/>
            <person name="Tnah L.H."/>
            <person name="Lee C.T."/>
            <person name="Nishiyama T."/>
            <person name="Sese J."/>
            <person name="O'Brien M.J."/>
            <person name="Copetti D."/>
            <person name="Mohd Noor M.I."/>
            <person name="Ong R.C."/>
            <person name="Putra M."/>
            <person name="Sireger I.Z."/>
            <person name="Indrioko S."/>
            <person name="Kosugi Y."/>
            <person name="Izuno A."/>
            <person name="Isagi Y."/>
            <person name="Lee S.L."/>
            <person name="Shimizu K.K."/>
        </authorList>
    </citation>
    <scope>NUCLEOTIDE SEQUENCE [LARGE SCALE GENOMIC DNA]</scope>
    <source>
        <strain evidence="2">214</strain>
    </source>
</reference>
<dbReference type="Proteomes" id="UP001054252">
    <property type="component" value="Unassembled WGS sequence"/>
</dbReference>
<gene>
    <name evidence="2" type="ORF">SLEP1_g26986</name>
</gene>
<accession>A0AAV5JP01</accession>
<sequence>MTSEGEDDDWRRRGRSVLSMEEGGEQRRAEIREVVVESPTAGIREAVGRRLETVDEGGLRLGKERQTVVTGEWYW</sequence>
<protein>
    <submittedName>
        <fullName evidence="2">Uncharacterized protein</fullName>
    </submittedName>
</protein>
<keyword evidence="3" id="KW-1185">Reference proteome</keyword>
<comment type="caution">
    <text evidence="2">The sequence shown here is derived from an EMBL/GenBank/DDBJ whole genome shotgun (WGS) entry which is preliminary data.</text>
</comment>
<organism evidence="2 3">
    <name type="scientific">Rubroshorea leprosula</name>
    <dbReference type="NCBI Taxonomy" id="152421"/>
    <lineage>
        <taxon>Eukaryota</taxon>
        <taxon>Viridiplantae</taxon>
        <taxon>Streptophyta</taxon>
        <taxon>Embryophyta</taxon>
        <taxon>Tracheophyta</taxon>
        <taxon>Spermatophyta</taxon>
        <taxon>Magnoliopsida</taxon>
        <taxon>eudicotyledons</taxon>
        <taxon>Gunneridae</taxon>
        <taxon>Pentapetalae</taxon>
        <taxon>rosids</taxon>
        <taxon>malvids</taxon>
        <taxon>Malvales</taxon>
        <taxon>Dipterocarpaceae</taxon>
        <taxon>Rubroshorea</taxon>
    </lineage>
</organism>
<evidence type="ECO:0000313" key="2">
    <source>
        <dbReference type="EMBL" id="GKV16328.1"/>
    </source>
</evidence>
<feature type="region of interest" description="Disordered" evidence="1">
    <location>
        <begin position="1"/>
        <end position="26"/>
    </location>
</feature>
<evidence type="ECO:0000256" key="1">
    <source>
        <dbReference type="SAM" id="MobiDB-lite"/>
    </source>
</evidence>